<feature type="domain" description="PAS" evidence="7">
    <location>
        <begin position="6"/>
        <end position="52"/>
    </location>
</feature>
<dbReference type="Gene3D" id="1.10.10.60">
    <property type="entry name" value="Homeodomain-like"/>
    <property type="match status" value="1"/>
</dbReference>
<evidence type="ECO:0000256" key="4">
    <source>
        <dbReference type="ARBA" id="ARBA00023125"/>
    </source>
</evidence>
<dbReference type="Pfam" id="PF02954">
    <property type="entry name" value="HTH_8"/>
    <property type="match status" value="1"/>
</dbReference>
<dbReference type="PROSITE" id="PS00675">
    <property type="entry name" value="SIGMA54_INTERACT_1"/>
    <property type="match status" value="1"/>
</dbReference>
<evidence type="ECO:0000313" key="12">
    <source>
        <dbReference type="EMBL" id="SJS05112.1"/>
    </source>
</evidence>
<dbReference type="Pfam" id="PF13426">
    <property type="entry name" value="PAS_9"/>
    <property type="match status" value="1"/>
</dbReference>
<dbReference type="SUPFAM" id="SSF46689">
    <property type="entry name" value="Homeodomain-like"/>
    <property type="match status" value="1"/>
</dbReference>
<dbReference type="PATRIC" id="fig|1496.1373.peg.3555"/>
<dbReference type="PRINTS" id="PR01590">
    <property type="entry name" value="HTHFIS"/>
</dbReference>
<dbReference type="CDD" id="cd00009">
    <property type="entry name" value="AAA"/>
    <property type="match status" value="1"/>
</dbReference>
<dbReference type="PANTHER" id="PTHR32071">
    <property type="entry name" value="TRANSCRIPTIONAL REGULATORY PROTEIN"/>
    <property type="match status" value="1"/>
</dbReference>
<dbReference type="InterPro" id="IPR002197">
    <property type="entry name" value="HTH_Fis"/>
</dbReference>
<evidence type="ECO:0000256" key="5">
    <source>
        <dbReference type="ARBA" id="ARBA00023163"/>
    </source>
</evidence>
<evidence type="ECO:0000313" key="15">
    <source>
        <dbReference type="Proteomes" id="UP000411588"/>
    </source>
</evidence>
<sequence length="458" mass="52217">MKEQWYKDIFARVLSMTDDGFIVVNTSGVIIDINDKYCDFLGKERKDIIGQNIQSIIPNTKMLDVMKNKYCEEGAIHHYSGGNTKEKSVIVSRSYVENDNGEVVAGVAQVKFRLQSFDVAKKLMSEYMELQYYKEQFKDNCGFDKLIGENRDFIELKKTGVKASKTNFPVLLTGETGTGKEVFARAIHNNSSRSDKPMVSINCAAIPEELLESELFGYDEGAFTGAKKGGKKGKFLVANNGTIFLDEIGDMPLTMQAKLLRVLQESEIEPVGGLKTIKIDVRVISATRKNLSKMVEEGLFREDLYYRLNVINIHMMELKDRQDDILLLANYILNKLNVEYKELKVLSDKVKNCFINYTWPGNIRELQNVIKSAYAVSDDMVIMMCDLPSKMDNISRVAQCNVDSNCSIHEMVENYEKSLIIDVLRKYNWKCSKAAEVMGIHKSLLYKKIKKYEIELNN</sequence>
<evidence type="ECO:0000256" key="1">
    <source>
        <dbReference type="ARBA" id="ARBA00022741"/>
    </source>
</evidence>
<accession>A0A031WFG2</accession>
<dbReference type="GO" id="GO:0006355">
    <property type="term" value="P:regulation of DNA-templated transcription"/>
    <property type="evidence" value="ECO:0007669"/>
    <property type="project" value="InterPro"/>
</dbReference>
<dbReference type="Gene3D" id="3.40.50.300">
    <property type="entry name" value="P-loop containing nucleotide triphosphate hydrolases"/>
    <property type="match status" value="1"/>
</dbReference>
<reference evidence="11" key="2">
    <citation type="journal article" date="2018" name="Genome Biol.">
        <title>SKESA: strategic k-mer extension for scrupulous assemblies.</title>
        <authorList>
            <person name="Souvorov A."/>
            <person name="Agarwala R."/>
            <person name="Lipman D.J."/>
        </authorList>
    </citation>
    <scope>NUCLEOTIDE SEQUENCE</scope>
    <source>
        <strain evidence="11">HN1000</strain>
    </source>
</reference>
<reference evidence="11" key="4">
    <citation type="submission" date="2021-06" db="EMBL/GenBank/DDBJ databases">
        <authorList>
            <consortium name="NCBI Pathogen Detection Project"/>
        </authorList>
    </citation>
    <scope>NUCLEOTIDE SEQUENCE</scope>
    <source>
        <strain evidence="11">HN1000</strain>
    </source>
</reference>
<dbReference type="KEGG" id="pdf:CD630DERM_08060"/>
<dbReference type="EC" id="1.14.13.48" evidence="12 13"/>
<dbReference type="CDD" id="cd00130">
    <property type="entry name" value="PAS"/>
    <property type="match status" value="1"/>
</dbReference>
<dbReference type="Proteomes" id="UP000411588">
    <property type="component" value="Unassembled WGS sequence"/>
</dbReference>
<evidence type="ECO:0000313" key="14">
    <source>
        <dbReference type="Proteomes" id="UP000189137"/>
    </source>
</evidence>
<dbReference type="InterPro" id="IPR000014">
    <property type="entry name" value="PAS"/>
</dbReference>
<dbReference type="SMART" id="SM00382">
    <property type="entry name" value="AAA"/>
    <property type="match status" value="1"/>
</dbReference>
<dbReference type="Pfam" id="PF00158">
    <property type="entry name" value="Sigma54_activat"/>
    <property type="match status" value="1"/>
</dbReference>
<feature type="domain" description="Sigma-54 factor interaction" evidence="6">
    <location>
        <begin position="146"/>
        <end position="375"/>
    </location>
</feature>
<protein>
    <submittedName>
        <fullName evidence="12">(S)-limonene 6-monooxygenase</fullName>
        <ecNumber evidence="12 13">1.14.13.48</ecNumber>
    </submittedName>
    <submittedName>
        <fullName evidence="13">Sigma-54 dependent transcriptional regulator</fullName>
    </submittedName>
    <submittedName>
        <fullName evidence="11">Sigma-54-dependent Fis family transcriptional regulator</fullName>
    </submittedName>
    <submittedName>
        <fullName evidence="10">Transcriptional regulator, sigma-54-dependent</fullName>
    </submittedName>
</protein>
<dbReference type="PROSITE" id="PS50045">
    <property type="entry name" value="SIGMA54_INTERACT_4"/>
    <property type="match status" value="1"/>
</dbReference>
<gene>
    <name evidence="10" type="ORF">BN1095_480038</name>
    <name evidence="8" type="ORF">BN1096_310044</name>
    <name evidence="9" type="ORF">BN1097_320043</name>
    <name evidence="11" type="ORF">KRM00_001923</name>
    <name evidence="13" type="ORF">SAMEA1402399_02046</name>
    <name evidence="12" type="ORF">SAMEA3375112_01101</name>
</gene>
<dbReference type="EMBL" id="DAEPXK010000017">
    <property type="protein sequence ID" value="HBH1542440.1"/>
    <property type="molecule type" value="Genomic_DNA"/>
</dbReference>
<evidence type="ECO:0000313" key="9">
    <source>
        <dbReference type="EMBL" id="CDS84693.1"/>
    </source>
</evidence>
<evidence type="ECO:0000256" key="3">
    <source>
        <dbReference type="ARBA" id="ARBA00023015"/>
    </source>
</evidence>
<dbReference type="EMBL" id="FUPS01000003">
    <property type="protein sequence ID" value="SJS05112.1"/>
    <property type="molecule type" value="Genomic_DNA"/>
</dbReference>
<dbReference type="InterPro" id="IPR003593">
    <property type="entry name" value="AAA+_ATPase"/>
</dbReference>
<dbReference type="Proteomes" id="UP000878956">
    <property type="component" value="Unassembled WGS sequence"/>
</dbReference>
<dbReference type="GO" id="GO:0005524">
    <property type="term" value="F:ATP binding"/>
    <property type="evidence" value="ECO:0007669"/>
    <property type="project" value="UniProtKB-KW"/>
</dbReference>
<dbReference type="Gene3D" id="3.30.450.20">
    <property type="entry name" value="PAS domain"/>
    <property type="match status" value="1"/>
</dbReference>
<dbReference type="PROSITE" id="PS00688">
    <property type="entry name" value="SIGMA54_INTERACT_3"/>
    <property type="match status" value="1"/>
</dbReference>
<dbReference type="GO" id="GO:0043565">
    <property type="term" value="F:sequence-specific DNA binding"/>
    <property type="evidence" value="ECO:0007669"/>
    <property type="project" value="InterPro"/>
</dbReference>
<organism evidence="10">
    <name type="scientific">Clostridioides difficile</name>
    <name type="common">Peptoclostridium difficile</name>
    <dbReference type="NCBI Taxonomy" id="1496"/>
    <lineage>
        <taxon>Bacteria</taxon>
        <taxon>Bacillati</taxon>
        <taxon>Bacillota</taxon>
        <taxon>Clostridia</taxon>
        <taxon>Peptostreptococcales</taxon>
        <taxon>Peptostreptococcaceae</taxon>
        <taxon>Clostridioides</taxon>
    </lineage>
</organism>
<keyword evidence="2" id="KW-0067">ATP-binding</keyword>
<dbReference type="EMBL" id="LK933160">
    <property type="protein sequence ID" value="CDT44443.1"/>
    <property type="molecule type" value="Genomic_DNA"/>
</dbReference>
<evidence type="ECO:0000259" key="7">
    <source>
        <dbReference type="PROSITE" id="PS50112"/>
    </source>
</evidence>
<dbReference type="InterPro" id="IPR027417">
    <property type="entry name" value="P-loop_NTPase"/>
</dbReference>
<dbReference type="SMART" id="SM00091">
    <property type="entry name" value="PAS"/>
    <property type="match status" value="1"/>
</dbReference>
<dbReference type="RefSeq" id="WP_003437559.1">
    <property type="nucleotide sequence ID" value="NZ_AP031492.1"/>
</dbReference>
<dbReference type="EMBL" id="CAADAN010000006">
    <property type="protein sequence ID" value="VFD32346.1"/>
    <property type="molecule type" value="Genomic_DNA"/>
</dbReference>
<evidence type="ECO:0000313" key="10">
    <source>
        <dbReference type="EMBL" id="CDT44443.1"/>
    </source>
</evidence>
<proteinExistence type="predicted"/>
<dbReference type="AlphaFoldDB" id="A0A031WFG2"/>
<keyword evidence="5" id="KW-0804">Transcription</keyword>
<dbReference type="InterPro" id="IPR025943">
    <property type="entry name" value="Sigma_54_int_dom_ATP-bd_2"/>
</dbReference>
<dbReference type="SUPFAM" id="SSF52540">
    <property type="entry name" value="P-loop containing nucleoside triphosphate hydrolases"/>
    <property type="match status" value="1"/>
</dbReference>
<keyword evidence="3" id="KW-0805">Transcription regulation</keyword>
<dbReference type="PANTHER" id="PTHR32071:SF57">
    <property type="entry name" value="C4-DICARBOXYLATE TRANSPORT TRANSCRIPTIONAL REGULATORY PROTEIN DCTD"/>
    <property type="match status" value="1"/>
</dbReference>
<dbReference type="InterPro" id="IPR035965">
    <property type="entry name" value="PAS-like_dom_sf"/>
</dbReference>
<dbReference type="GO" id="GO:0016491">
    <property type="term" value="F:oxidoreductase activity"/>
    <property type="evidence" value="ECO:0007669"/>
    <property type="project" value="UniProtKB-KW"/>
</dbReference>
<dbReference type="Pfam" id="PF25601">
    <property type="entry name" value="AAA_lid_14"/>
    <property type="match status" value="1"/>
</dbReference>
<dbReference type="EMBL" id="LK932368">
    <property type="protein sequence ID" value="CDS84693.1"/>
    <property type="molecule type" value="Genomic_DNA"/>
</dbReference>
<dbReference type="Gene3D" id="1.10.8.60">
    <property type="match status" value="1"/>
</dbReference>
<dbReference type="InterPro" id="IPR025944">
    <property type="entry name" value="Sigma_54_int_dom_CS"/>
</dbReference>
<dbReference type="GeneID" id="66353312"/>
<dbReference type="PROSITE" id="PS00676">
    <property type="entry name" value="SIGMA54_INTERACT_2"/>
    <property type="match status" value="1"/>
</dbReference>
<dbReference type="InterPro" id="IPR058031">
    <property type="entry name" value="AAA_lid_NorR"/>
</dbReference>
<evidence type="ECO:0000313" key="11">
    <source>
        <dbReference type="EMBL" id="HBH1542440.1"/>
    </source>
</evidence>
<dbReference type="SUPFAM" id="SSF55785">
    <property type="entry name" value="PYP-like sensor domain (PAS domain)"/>
    <property type="match status" value="1"/>
</dbReference>
<keyword evidence="1" id="KW-0547">Nucleotide-binding</keyword>
<evidence type="ECO:0000259" key="6">
    <source>
        <dbReference type="PROSITE" id="PS50045"/>
    </source>
</evidence>
<dbReference type="InterPro" id="IPR025662">
    <property type="entry name" value="Sigma_54_int_dom_ATP-bd_1"/>
</dbReference>
<reference evidence="13 15" key="3">
    <citation type="submission" date="2019-02" db="EMBL/GenBank/DDBJ databases">
        <authorList>
            <consortium name="Pathogen Informatics"/>
        </authorList>
    </citation>
    <scope>NUCLEOTIDE SEQUENCE [LARGE SCALE GENOMIC DNA]</scope>
    <source>
        <strain evidence="13">Clo34</strain>
        <strain evidence="15">clo34</strain>
        <strain evidence="12 14">VRECD0157</strain>
    </source>
</reference>
<evidence type="ECO:0000313" key="13">
    <source>
        <dbReference type="EMBL" id="VFD32346.1"/>
    </source>
</evidence>
<dbReference type="EMBL" id="LK932482">
    <property type="protein sequence ID" value="CDS84250.1"/>
    <property type="molecule type" value="Genomic_DNA"/>
</dbReference>
<name>A0A031WFG2_CLODI</name>
<dbReference type="InterPro" id="IPR009057">
    <property type="entry name" value="Homeodomain-like_sf"/>
</dbReference>
<dbReference type="InterPro" id="IPR002078">
    <property type="entry name" value="Sigma_54_int"/>
</dbReference>
<reference evidence="10" key="1">
    <citation type="submission" date="2014-07" db="EMBL/GenBank/DDBJ databases">
        <authorList>
            <person name="Monot Marc"/>
        </authorList>
    </citation>
    <scope>NUCLEOTIDE SEQUENCE</scope>
    <source>
        <strain evidence="10">7032989</strain>
        <strain evidence="9">7032994</strain>
    </source>
</reference>
<evidence type="ECO:0000256" key="2">
    <source>
        <dbReference type="ARBA" id="ARBA00022840"/>
    </source>
</evidence>
<dbReference type="Proteomes" id="UP000189137">
    <property type="component" value="Unassembled WGS sequence"/>
</dbReference>
<keyword evidence="12" id="KW-0560">Oxidoreductase</keyword>
<dbReference type="PROSITE" id="PS50112">
    <property type="entry name" value="PAS"/>
    <property type="match status" value="1"/>
</dbReference>
<dbReference type="FunFam" id="3.40.50.300:FF:000006">
    <property type="entry name" value="DNA-binding transcriptional regulator NtrC"/>
    <property type="match status" value="1"/>
</dbReference>
<keyword evidence="4" id="KW-0238">DNA-binding</keyword>
<dbReference type="NCBIfam" id="TIGR00229">
    <property type="entry name" value="sensory_box"/>
    <property type="match status" value="1"/>
</dbReference>
<evidence type="ECO:0000313" key="8">
    <source>
        <dbReference type="EMBL" id="CDS84250.1"/>
    </source>
</evidence>